<reference evidence="1 2" key="1">
    <citation type="submission" date="2019-06" db="EMBL/GenBank/DDBJ databases">
        <title>Genome sequence analysis of &gt;100 Bacillus licheniformis strains suggests intrinsic resistance to this species.</title>
        <authorList>
            <person name="Wels M."/>
            <person name="Siezen R.J."/>
            <person name="Johansen E."/>
            <person name="Stuer-Lauridsen B."/>
            <person name="Bjerre K."/>
            <person name="Nielsen B.K.K."/>
        </authorList>
    </citation>
    <scope>NUCLEOTIDE SEQUENCE [LARGE SCALE GENOMIC DNA]</scope>
    <source>
        <strain evidence="1 2">BAC-16736</strain>
    </source>
</reference>
<proteinExistence type="predicted"/>
<gene>
    <name evidence="1" type="ORF">CHCC16736_4557</name>
</gene>
<dbReference type="AlphaFoldDB" id="A0A8B5YAS6"/>
<name>A0A8B5YAS6_BACLI</name>
<sequence length="46" mass="5303">MSGAVPPKKYIDFKGLAGCILFFTLKYELYVCTKLVRRINMTTNEE</sequence>
<evidence type="ECO:0000313" key="2">
    <source>
        <dbReference type="Proteomes" id="UP000435910"/>
    </source>
</evidence>
<evidence type="ECO:0000313" key="1">
    <source>
        <dbReference type="EMBL" id="TWL25674.1"/>
    </source>
</evidence>
<comment type="caution">
    <text evidence="1">The sequence shown here is derived from an EMBL/GenBank/DDBJ whole genome shotgun (WGS) entry which is preliminary data.</text>
</comment>
<protein>
    <submittedName>
        <fullName evidence="1">Uncharacterized protein</fullName>
    </submittedName>
</protein>
<organism evidence="1 2">
    <name type="scientific">Bacillus licheniformis</name>
    <dbReference type="NCBI Taxonomy" id="1402"/>
    <lineage>
        <taxon>Bacteria</taxon>
        <taxon>Bacillati</taxon>
        <taxon>Bacillota</taxon>
        <taxon>Bacilli</taxon>
        <taxon>Bacillales</taxon>
        <taxon>Bacillaceae</taxon>
        <taxon>Bacillus</taxon>
    </lineage>
</organism>
<dbReference type="Proteomes" id="UP000435910">
    <property type="component" value="Unassembled WGS sequence"/>
</dbReference>
<dbReference type="EMBL" id="NILC01000026">
    <property type="protein sequence ID" value="TWL25674.1"/>
    <property type="molecule type" value="Genomic_DNA"/>
</dbReference>
<accession>A0A8B5YAS6</accession>